<reference evidence="1 2" key="2">
    <citation type="journal article" date="2022" name="Mol. Ecol. Resour.">
        <title>The genomes of chicory, endive, great burdock and yacon provide insights into Asteraceae paleo-polyploidization history and plant inulin production.</title>
        <authorList>
            <person name="Fan W."/>
            <person name="Wang S."/>
            <person name="Wang H."/>
            <person name="Wang A."/>
            <person name="Jiang F."/>
            <person name="Liu H."/>
            <person name="Zhao H."/>
            <person name="Xu D."/>
            <person name="Zhang Y."/>
        </authorList>
    </citation>
    <scope>NUCLEOTIDE SEQUENCE [LARGE SCALE GENOMIC DNA]</scope>
    <source>
        <strain evidence="2">cv. Niubang</strain>
    </source>
</reference>
<evidence type="ECO:0000313" key="2">
    <source>
        <dbReference type="Proteomes" id="UP001055879"/>
    </source>
</evidence>
<keyword evidence="2" id="KW-1185">Reference proteome</keyword>
<name>A0ACB9DM14_ARCLA</name>
<accession>A0ACB9DM14</accession>
<dbReference type="EMBL" id="CM042049">
    <property type="protein sequence ID" value="KAI3747585.1"/>
    <property type="molecule type" value="Genomic_DNA"/>
</dbReference>
<sequence length="94" mass="10538">MKEEDDRDLYQDRGQGRPTVVRQRAGRPAVVRQRAGRPAVVRQRTGTIDDGEAEGCDDRRWEVERGNWPAMGANWPTMGGRESQLADDGRQSGS</sequence>
<evidence type="ECO:0000313" key="1">
    <source>
        <dbReference type="EMBL" id="KAI3747585.1"/>
    </source>
</evidence>
<proteinExistence type="predicted"/>
<dbReference type="Proteomes" id="UP001055879">
    <property type="component" value="Linkage Group LG03"/>
</dbReference>
<protein>
    <submittedName>
        <fullName evidence="1">Uncharacterized protein</fullName>
    </submittedName>
</protein>
<reference evidence="2" key="1">
    <citation type="journal article" date="2022" name="Mol. Ecol. Resour.">
        <title>The genomes of chicory, endive, great burdock and yacon provide insights into Asteraceae palaeo-polyploidization history and plant inulin production.</title>
        <authorList>
            <person name="Fan W."/>
            <person name="Wang S."/>
            <person name="Wang H."/>
            <person name="Wang A."/>
            <person name="Jiang F."/>
            <person name="Liu H."/>
            <person name="Zhao H."/>
            <person name="Xu D."/>
            <person name="Zhang Y."/>
        </authorList>
    </citation>
    <scope>NUCLEOTIDE SEQUENCE [LARGE SCALE GENOMIC DNA]</scope>
    <source>
        <strain evidence="2">cv. Niubang</strain>
    </source>
</reference>
<organism evidence="1 2">
    <name type="scientific">Arctium lappa</name>
    <name type="common">Greater burdock</name>
    <name type="synonym">Lappa major</name>
    <dbReference type="NCBI Taxonomy" id="4217"/>
    <lineage>
        <taxon>Eukaryota</taxon>
        <taxon>Viridiplantae</taxon>
        <taxon>Streptophyta</taxon>
        <taxon>Embryophyta</taxon>
        <taxon>Tracheophyta</taxon>
        <taxon>Spermatophyta</taxon>
        <taxon>Magnoliopsida</taxon>
        <taxon>eudicotyledons</taxon>
        <taxon>Gunneridae</taxon>
        <taxon>Pentapetalae</taxon>
        <taxon>asterids</taxon>
        <taxon>campanulids</taxon>
        <taxon>Asterales</taxon>
        <taxon>Asteraceae</taxon>
        <taxon>Carduoideae</taxon>
        <taxon>Cardueae</taxon>
        <taxon>Arctiinae</taxon>
        <taxon>Arctium</taxon>
    </lineage>
</organism>
<comment type="caution">
    <text evidence="1">The sequence shown here is derived from an EMBL/GenBank/DDBJ whole genome shotgun (WGS) entry which is preliminary data.</text>
</comment>
<gene>
    <name evidence="1" type="ORF">L6452_10094</name>
</gene>